<organism evidence="1">
    <name type="scientific">marine sediment metagenome</name>
    <dbReference type="NCBI Taxonomy" id="412755"/>
    <lineage>
        <taxon>unclassified sequences</taxon>
        <taxon>metagenomes</taxon>
        <taxon>ecological metagenomes</taxon>
    </lineage>
</organism>
<proteinExistence type="predicted"/>
<reference evidence="1" key="1">
    <citation type="journal article" date="2014" name="Front. Microbiol.">
        <title>High frequency of phylogenetically diverse reductive dehalogenase-homologous genes in deep subseafloor sedimentary metagenomes.</title>
        <authorList>
            <person name="Kawai M."/>
            <person name="Futagami T."/>
            <person name="Toyoda A."/>
            <person name="Takaki Y."/>
            <person name="Nishi S."/>
            <person name="Hori S."/>
            <person name="Arai W."/>
            <person name="Tsubouchi T."/>
            <person name="Morono Y."/>
            <person name="Uchiyama I."/>
            <person name="Ito T."/>
            <person name="Fujiyama A."/>
            <person name="Inagaki F."/>
            <person name="Takami H."/>
        </authorList>
    </citation>
    <scope>NUCLEOTIDE SEQUENCE</scope>
    <source>
        <strain evidence="1">Expedition CK06-06</strain>
    </source>
</reference>
<dbReference type="EMBL" id="BARU01004181">
    <property type="protein sequence ID" value="GAH18816.1"/>
    <property type="molecule type" value="Genomic_DNA"/>
</dbReference>
<sequence length="43" mass="5118">MIVKLDFDEDETYKLERLAKKHNTSISVLINDVISEWIQLKKI</sequence>
<accession>X1DDE1</accession>
<protein>
    <recommendedName>
        <fullName evidence="2">Ribbon-helix-helix protein CopG domain-containing protein</fullName>
    </recommendedName>
</protein>
<comment type="caution">
    <text evidence="1">The sequence shown here is derived from an EMBL/GenBank/DDBJ whole genome shotgun (WGS) entry which is preliminary data.</text>
</comment>
<name>X1DDE1_9ZZZZ</name>
<gene>
    <name evidence="1" type="ORF">S03H2_08561</name>
</gene>
<dbReference type="AlphaFoldDB" id="X1DDE1"/>
<evidence type="ECO:0008006" key="2">
    <source>
        <dbReference type="Google" id="ProtNLM"/>
    </source>
</evidence>
<evidence type="ECO:0000313" key="1">
    <source>
        <dbReference type="EMBL" id="GAH18816.1"/>
    </source>
</evidence>